<name>L7PIL8_9ACTN</name>
<dbReference type="InterPro" id="IPR039261">
    <property type="entry name" value="FNR_nucleotide-bd"/>
</dbReference>
<keyword evidence="3" id="KW-0001">2Fe-2S</keyword>
<dbReference type="PRINTS" id="PR00410">
    <property type="entry name" value="PHEHYDRXLASE"/>
</dbReference>
<dbReference type="InterPro" id="IPR008333">
    <property type="entry name" value="Cbr1-like_FAD-bd_dom"/>
</dbReference>
<evidence type="ECO:0000256" key="8">
    <source>
        <dbReference type="ARBA" id="ARBA00023014"/>
    </source>
</evidence>
<dbReference type="Pfam" id="PF00970">
    <property type="entry name" value="FAD_binding_6"/>
    <property type="match status" value="1"/>
</dbReference>
<feature type="region of interest" description="Disordered" evidence="9">
    <location>
        <begin position="292"/>
        <end position="317"/>
    </location>
</feature>
<dbReference type="InterPro" id="IPR001433">
    <property type="entry name" value="OxRdtase_FAD/NAD-bd"/>
</dbReference>
<evidence type="ECO:0000256" key="3">
    <source>
        <dbReference type="ARBA" id="ARBA00022714"/>
    </source>
</evidence>
<dbReference type="AlphaFoldDB" id="L7PIL8"/>
<dbReference type="PANTHER" id="PTHR47354">
    <property type="entry name" value="NADH OXIDOREDUCTASE HCR"/>
    <property type="match status" value="1"/>
</dbReference>
<dbReference type="InterPro" id="IPR017938">
    <property type="entry name" value="Riboflavin_synthase-like_b-brl"/>
</dbReference>
<dbReference type="SUPFAM" id="SSF63380">
    <property type="entry name" value="Riboflavin synthase domain-like"/>
    <property type="match status" value="1"/>
</dbReference>
<protein>
    <submittedName>
        <fullName evidence="11">Flavodoxin reductase Hmp</fullName>
    </submittedName>
</protein>
<dbReference type="Pfam" id="PF00175">
    <property type="entry name" value="NAD_binding_1"/>
    <property type="match status" value="1"/>
</dbReference>
<keyword evidence="2" id="KW-0285">Flavoprotein</keyword>
<keyword evidence="7" id="KW-0408">Iron</keyword>
<evidence type="ECO:0000256" key="2">
    <source>
        <dbReference type="ARBA" id="ARBA00022630"/>
    </source>
</evidence>
<evidence type="ECO:0000259" key="10">
    <source>
        <dbReference type="PROSITE" id="PS51384"/>
    </source>
</evidence>
<dbReference type="Gene3D" id="3.40.50.80">
    <property type="entry name" value="Nucleotide-binding domain of ferredoxin-NADP reductase (FNR) module"/>
    <property type="match status" value="1"/>
</dbReference>
<dbReference type="InterPro" id="IPR017927">
    <property type="entry name" value="FAD-bd_FR_type"/>
</dbReference>
<dbReference type="InterPro" id="IPR001709">
    <property type="entry name" value="Flavoprot_Pyr_Nucl_cyt_Rdtase"/>
</dbReference>
<sequence>MTFLGRLGAGGDRLFATVPGRRARISCPSVGVRRIDGRGRTSERDTSVSGGRRLVALHEARTTMNERFHALRVSEVIVETEDARSLVFDVPDDLTEEFRYRPGQFLTLHLPGTDRGTVTRCYSLSSSPHTSDPLMVTVKRTPSGRVSDWLLRSVRPGSVVHVQPPSGRFTPASLDGDFLLLAAGSGITPVISITKSVLAAGAGRVTLVYANRDERSVIFAERLGRLAAAHPDRFAVVHWLESLQGLPDAARLRTLAEPFRDRDVFVCGPGPFVAGAVGALERLGVPRERTHLEEFRPPGGAGGPDAPAGRGPSAARPACATRLQAVLP</sequence>
<dbReference type="PROSITE" id="PS51384">
    <property type="entry name" value="FAD_FR"/>
    <property type="match status" value="1"/>
</dbReference>
<accession>L7PIL8</accession>
<reference evidence="11" key="1">
    <citation type="journal article" date="2013" name="J. Am. Chem. Soc.">
        <title>Characterization of streptonigrin biosynthesis reveals a cryptic carboxyl methylation and an unusual oxidative cleavage of a N-C bond.</title>
        <authorList>
            <person name="Xu F."/>
            <person name="Kong D."/>
            <person name="He X."/>
            <person name="Zhang Z."/>
            <person name="Han M."/>
            <person name="Xie X."/>
            <person name="Wang P."/>
            <person name="Cheng H."/>
            <person name="Tao M."/>
            <person name="Zhang L."/>
            <person name="Deng Z."/>
            <person name="Lin S."/>
        </authorList>
    </citation>
    <scope>NUCLEOTIDE SEQUENCE</scope>
    <source>
        <strain evidence="11">CGMCC 4.1223</strain>
    </source>
</reference>
<dbReference type="PANTHER" id="PTHR47354:SF8">
    <property type="entry name" value="1,2-PHENYLACETYL-COA EPOXIDASE, SUBUNIT E"/>
    <property type="match status" value="1"/>
</dbReference>
<keyword evidence="6" id="KW-0560">Oxidoreductase</keyword>
<dbReference type="SUPFAM" id="SSF52343">
    <property type="entry name" value="Ferredoxin reductase-like, C-terminal NADP-linked domain"/>
    <property type="match status" value="1"/>
</dbReference>
<evidence type="ECO:0000256" key="4">
    <source>
        <dbReference type="ARBA" id="ARBA00022723"/>
    </source>
</evidence>
<evidence type="ECO:0000256" key="7">
    <source>
        <dbReference type="ARBA" id="ARBA00023004"/>
    </source>
</evidence>
<organism evidence="11">
    <name type="scientific">Streptomyces albus</name>
    <dbReference type="NCBI Taxonomy" id="1888"/>
    <lineage>
        <taxon>Bacteria</taxon>
        <taxon>Bacillati</taxon>
        <taxon>Actinomycetota</taxon>
        <taxon>Actinomycetes</taxon>
        <taxon>Kitasatosporales</taxon>
        <taxon>Streptomycetaceae</taxon>
        <taxon>Streptomyces</taxon>
    </lineage>
</organism>
<keyword evidence="5" id="KW-0274">FAD</keyword>
<feature type="compositionally biased region" description="Low complexity" evidence="9">
    <location>
        <begin position="304"/>
        <end position="317"/>
    </location>
</feature>
<comment type="cofactor">
    <cofactor evidence="1">
        <name>FAD</name>
        <dbReference type="ChEBI" id="CHEBI:57692"/>
    </cofactor>
</comment>
<dbReference type="GO" id="GO:0016491">
    <property type="term" value="F:oxidoreductase activity"/>
    <property type="evidence" value="ECO:0007669"/>
    <property type="project" value="UniProtKB-KW"/>
</dbReference>
<keyword evidence="8" id="KW-0411">Iron-sulfur</keyword>
<dbReference type="CDD" id="cd06214">
    <property type="entry name" value="PA_degradation_oxidoreductase_like"/>
    <property type="match status" value="1"/>
</dbReference>
<evidence type="ECO:0000256" key="6">
    <source>
        <dbReference type="ARBA" id="ARBA00023002"/>
    </source>
</evidence>
<evidence type="ECO:0000256" key="9">
    <source>
        <dbReference type="SAM" id="MobiDB-lite"/>
    </source>
</evidence>
<gene>
    <name evidence="11" type="primary">stnS2</name>
</gene>
<feature type="domain" description="FAD-binding FR-type" evidence="10">
    <location>
        <begin position="66"/>
        <end position="172"/>
    </location>
</feature>
<dbReference type="EMBL" id="JQ414024">
    <property type="protein sequence ID" value="AFW04579.1"/>
    <property type="molecule type" value="Genomic_DNA"/>
</dbReference>
<dbReference type="GO" id="GO:0051537">
    <property type="term" value="F:2 iron, 2 sulfur cluster binding"/>
    <property type="evidence" value="ECO:0007669"/>
    <property type="project" value="UniProtKB-KW"/>
</dbReference>
<proteinExistence type="predicted"/>
<evidence type="ECO:0000256" key="5">
    <source>
        <dbReference type="ARBA" id="ARBA00022827"/>
    </source>
</evidence>
<dbReference type="Gene3D" id="2.40.30.10">
    <property type="entry name" value="Translation factors"/>
    <property type="match status" value="1"/>
</dbReference>
<evidence type="ECO:0000256" key="1">
    <source>
        <dbReference type="ARBA" id="ARBA00001974"/>
    </source>
</evidence>
<dbReference type="GO" id="GO:0050660">
    <property type="term" value="F:flavin adenine dinucleotide binding"/>
    <property type="evidence" value="ECO:0007669"/>
    <property type="project" value="TreeGrafter"/>
</dbReference>
<keyword evidence="4" id="KW-0479">Metal-binding</keyword>
<dbReference type="InterPro" id="IPR050415">
    <property type="entry name" value="MRET"/>
</dbReference>
<dbReference type="PRINTS" id="PR00371">
    <property type="entry name" value="FPNCR"/>
</dbReference>
<dbReference type="GO" id="GO:0046872">
    <property type="term" value="F:metal ion binding"/>
    <property type="evidence" value="ECO:0007669"/>
    <property type="project" value="UniProtKB-KW"/>
</dbReference>
<evidence type="ECO:0000313" key="11">
    <source>
        <dbReference type="EMBL" id="AFW04579.1"/>
    </source>
</evidence>